<gene>
    <name evidence="1" type="ORF">V6N11_002692</name>
</gene>
<name>A0ABR2SB32_9ROSI</name>
<sequence length="128" mass="14706">MSLILICHPFHASRSAIDQIPTQAEQGHLEVARWTPRLHYMQGRIRPPRGGEVDPTAPFHTSRSACSSHSRCDGTRPPRGDEVPVYCRSWLTSQIFLEPTPICQYLFPIGLLGYFCLKFFMRVEELEY</sequence>
<dbReference type="EMBL" id="JBBPBN010000015">
    <property type="protein sequence ID" value="KAK9022426.1"/>
    <property type="molecule type" value="Genomic_DNA"/>
</dbReference>
<proteinExistence type="predicted"/>
<reference evidence="1 2" key="1">
    <citation type="journal article" date="2024" name="G3 (Bethesda)">
        <title>Genome assembly of Hibiscus sabdariffa L. provides insights into metabolisms of medicinal natural products.</title>
        <authorList>
            <person name="Kim T."/>
        </authorList>
    </citation>
    <scope>NUCLEOTIDE SEQUENCE [LARGE SCALE GENOMIC DNA]</scope>
    <source>
        <strain evidence="1">TK-2024</strain>
        <tissue evidence="1">Old leaves</tissue>
    </source>
</reference>
<comment type="caution">
    <text evidence="1">The sequence shown here is derived from an EMBL/GenBank/DDBJ whole genome shotgun (WGS) entry which is preliminary data.</text>
</comment>
<evidence type="ECO:0000313" key="2">
    <source>
        <dbReference type="Proteomes" id="UP001396334"/>
    </source>
</evidence>
<keyword evidence="2" id="KW-1185">Reference proteome</keyword>
<evidence type="ECO:0000313" key="1">
    <source>
        <dbReference type="EMBL" id="KAK9022426.1"/>
    </source>
</evidence>
<accession>A0ABR2SB32</accession>
<protein>
    <submittedName>
        <fullName evidence="1">Uncharacterized protein</fullName>
    </submittedName>
</protein>
<dbReference type="Proteomes" id="UP001396334">
    <property type="component" value="Unassembled WGS sequence"/>
</dbReference>
<organism evidence="1 2">
    <name type="scientific">Hibiscus sabdariffa</name>
    <name type="common">roselle</name>
    <dbReference type="NCBI Taxonomy" id="183260"/>
    <lineage>
        <taxon>Eukaryota</taxon>
        <taxon>Viridiplantae</taxon>
        <taxon>Streptophyta</taxon>
        <taxon>Embryophyta</taxon>
        <taxon>Tracheophyta</taxon>
        <taxon>Spermatophyta</taxon>
        <taxon>Magnoliopsida</taxon>
        <taxon>eudicotyledons</taxon>
        <taxon>Gunneridae</taxon>
        <taxon>Pentapetalae</taxon>
        <taxon>rosids</taxon>
        <taxon>malvids</taxon>
        <taxon>Malvales</taxon>
        <taxon>Malvaceae</taxon>
        <taxon>Malvoideae</taxon>
        <taxon>Hibiscus</taxon>
    </lineage>
</organism>